<feature type="transmembrane region" description="Helical" evidence="1">
    <location>
        <begin position="123"/>
        <end position="144"/>
    </location>
</feature>
<feature type="transmembrane region" description="Helical" evidence="1">
    <location>
        <begin position="650"/>
        <end position="672"/>
    </location>
</feature>
<feature type="transmembrane region" description="Helical" evidence="1">
    <location>
        <begin position="359"/>
        <end position="383"/>
    </location>
</feature>
<keyword evidence="3" id="KW-1185">Reference proteome</keyword>
<evidence type="ECO:0000313" key="2">
    <source>
        <dbReference type="EMBL" id="MBD8011322.1"/>
    </source>
</evidence>
<organism evidence="2 3">
    <name type="scientific">Microbacterium commune</name>
    <dbReference type="NCBI Taxonomy" id="2762219"/>
    <lineage>
        <taxon>Bacteria</taxon>
        <taxon>Bacillati</taxon>
        <taxon>Actinomycetota</taxon>
        <taxon>Actinomycetes</taxon>
        <taxon>Micrococcales</taxon>
        <taxon>Microbacteriaceae</taxon>
        <taxon>Microbacterium</taxon>
    </lineage>
</organism>
<keyword evidence="1" id="KW-0472">Membrane</keyword>
<feature type="transmembrane region" description="Helical" evidence="1">
    <location>
        <begin position="24"/>
        <end position="46"/>
    </location>
</feature>
<feature type="transmembrane region" description="Helical" evidence="1">
    <location>
        <begin position="448"/>
        <end position="469"/>
    </location>
</feature>
<feature type="transmembrane region" description="Helical" evidence="1">
    <location>
        <begin position="395"/>
        <end position="428"/>
    </location>
</feature>
<evidence type="ECO:0000313" key="3">
    <source>
        <dbReference type="Proteomes" id="UP000611521"/>
    </source>
</evidence>
<keyword evidence="1" id="KW-1133">Transmembrane helix</keyword>
<proteinExistence type="predicted"/>
<reference evidence="2 3" key="1">
    <citation type="submission" date="2020-08" db="EMBL/GenBank/DDBJ databases">
        <title>A Genomic Blueprint of the Chicken Gut Microbiome.</title>
        <authorList>
            <person name="Gilroy R."/>
            <person name="Ravi A."/>
            <person name="Getino M."/>
            <person name="Pursley I."/>
            <person name="Horton D.L."/>
            <person name="Alikhan N.-F."/>
            <person name="Baker D."/>
            <person name="Gharbi K."/>
            <person name="Hall N."/>
            <person name="Watson M."/>
            <person name="Adriaenssens E.M."/>
            <person name="Foster-Nyarko E."/>
            <person name="Jarju S."/>
            <person name="Secka A."/>
            <person name="Antonio M."/>
            <person name="Oren A."/>
            <person name="Chaudhuri R."/>
            <person name="La Ragione R.M."/>
            <person name="Hildebrand F."/>
            <person name="Pallen M.J."/>
        </authorList>
    </citation>
    <scope>NUCLEOTIDE SEQUENCE [LARGE SCALE GENOMIC DNA]</scope>
    <source>
        <strain evidence="2 3">Re1</strain>
    </source>
</reference>
<feature type="transmembrane region" description="Helical" evidence="1">
    <location>
        <begin position="91"/>
        <end position="111"/>
    </location>
</feature>
<sequence>MIHRFLRSQDAGWPIALLFVGLPIWWVLGVWQIMFFVMAIPMAVHLMKQRLVHMPRGFGMWMVWLCWLAIGVLVIQVDAPGAVPGTQMSRYLTFGYRFCWYLIITIVALYVVNTRRLVTSERLARSIAWLFVMMVGGGMLGVLVPELSLPSALQMVLPSSVASQPFVHDLVHIQTAQVQNFLGYDEARPSAPFAYTNEWGLTTAVSLPFFVASWSRGSTLRKTAMLVILGLGLFTIVSSLNRGMWAAVAAMGAFLVIRAASRGHFKLLFSSGMLLAGVAAVLMFSSLGDLVLARFDNPHSNEGRTNLGLLSVNSTLEGSPLVGFGSTRDVAGNFKSIAGGATDACPKCEPPPLGTQGQLWLVIFGAGLIGLALYLGFMLRQIVQNLRATSAEGTAALCALIALLITMPVYNAVGVGLYVGFIGIGLLAREHPAELPAVSQVLRPFRQHALTVLVIAIAGGAAGLGVHVLRGAPIEATQRIFVPAADLVGVPGVRTLSLDGEARIATSVPVVRAVADELDLPEQHVRSALSIGAESNSRVLILRYAGADERDAILGVETAAEEYLRLRTELIAQSNESVVARYSAREEALDDVYRDISELTETARGESLWGTVTKIRRERVEVADVLLGTNDLPAGQVISAATPRRTNSELTIRVTTGLGLGALAGLALVLVYDRYLGRIGLRPVSRLGIDIPVVASVSAADVPRTLEAVRAYLPVAGVLADPLSPRARRMAGALNAHLRAGDHRGARVLLVIDRRSRTGTLRRAYERHLASGVYPVGLIMCTDSRSREPNADTRSRSKAS</sequence>
<keyword evidence="1" id="KW-0812">Transmembrane</keyword>
<accession>A0ABR8W2T2</accession>
<dbReference type="RefSeq" id="WP_191712079.1">
    <property type="nucleotide sequence ID" value="NZ_JACSPX010000001.1"/>
</dbReference>
<dbReference type="Proteomes" id="UP000611521">
    <property type="component" value="Unassembled WGS sequence"/>
</dbReference>
<protein>
    <submittedName>
        <fullName evidence="2">Uncharacterized protein</fullName>
    </submittedName>
</protein>
<dbReference type="EMBL" id="JACSPX010000001">
    <property type="protein sequence ID" value="MBD8011322.1"/>
    <property type="molecule type" value="Genomic_DNA"/>
</dbReference>
<feature type="transmembrane region" description="Helical" evidence="1">
    <location>
        <begin position="267"/>
        <end position="287"/>
    </location>
</feature>
<gene>
    <name evidence="2" type="ORF">H9633_03280</name>
</gene>
<name>A0ABR8W2T2_9MICO</name>
<feature type="transmembrane region" description="Helical" evidence="1">
    <location>
        <begin position="219"/>
        <end position="237"/>
    </location>
</feature>
<evidence type="ECO:0000256" key="1">
    <source>
        <dbReference type="SAM" id="Phobius"/>
    </source>
</evidence>
<feature type="transmembrane region" description="Helical" evidence="1">
    <location>
        <begin position="58"/>
        <end position="79"/>
    </location>
</feature>
<comment type="caution">
    <text evidence="2">The sequence shown here is derived from an EMBL/GenBank/DDBJ whole genome shotgun (WGS) entry which is preliminary data.</text>
</comment>